<dbReference type="InterPro" id="IPR056734">
    <property type="entry name" value="NANM"/>
</dbReference>
<dbReference type="EMBL" id="JACRTI010000006">
    <property type="protein sequence ID" value="MBC8600919.1"/>
    <property type="molecule type" value="Genomic_DNA"/>
</dbReference>
<dbReference type="Proteomes" id="UP000256321">
    <property type="component" value="Unassembled WGS sequence"/>
</dbReference>
<dbReference type="Pfam" id="PF24996">
    <property type="entry name" value="NANM"/>
    <property type="match status" value="2"/>
</dbReference>
<dbReference type="InterPro" id="IPR039329">
    <property type="entry name" value="SIAE"/>
</dbReference>
<accession>A0A3D8HHP4</accession>
<dbReference type="InterPro" id="IPR036514">
    <property type="entry name" value="SGNH_hydro_sf"/>
</dbReference>
<evidence type="ECO:0000313" key="6">
    <source>
        <dbReference type="Proteomes" id="UP000629596"/>
    </source>
</evidence>
<dbReference type="InterPro" id="IPR005181">
    <property type="entry name" value="SASA"/>
</dbReference>
<feature type="domain" description="Sialate O-acetylesterase" evidence="2">
    <location>
        <begin position="132"/>
        <end position="411"/>
    </location>
</feature>
<organism evidence="4 5">
    <name type="scientific">Parabacteroides acidifaciens</name>
    <dbReference type="NCBI Taxonomy" id="2290935"/>
    <lineage>
        <taxon>Bacteria</taxon>
        <taxon>Pseudomonadati</taxon>
        <taxon>Bacteroidota</taxon>
        <taxon>Bacteroidia</taxon>
        <taxon>Bacteroidales</taxon>
        <taxon>Tannerellaceae</taxon>
        <taxon>Parabacteroides</taxon>
    </lineage>
</organism>
<dbReference type="EMBL" id="QREV01000006">
    <property type="protein sequence ID" value="RDU50451.1"/>
    <property type="molecule type" value="Genomic_DNA"/>
</dbReference>
<dbReference type="PANTHER" id="PTHR22901">
    <property type="entry name" value="SIALATE O-ACETYLESTERASE"/>
    <property type="match status" value="1"/>
</dbReference>
<dbReference type="SUPFAM" id="SSF117281">
    <property type="entry name" value="Kelch motif"/>
    <property type="match status" value="1"/>
</dbReference>
<reference evidence="3 6" key="2">
    <citation type="submission" date="2020-08" db="EMBL/GenBank/DDBJ databases">
        <title>Genome public.</title>
        <authorList>
            <person name="Liu C."/>
            <person name="Sun Q."/>
        </authorList>
    </citation>
    <scope>NUCLEOTIDE SEQUENCE [LARGE SCALE GENOMIC DNA]</scope>
    <source>
        <strain evidence="3 6">426_9</strain>
    </source>
</reference>
<comment type="caution">
    <text evidence="4">The sequence shown here is derived from an EMBL/GenBank/DDBJ whole genome shotgun (WGS) entry which is preliminary data.</text>
</comment>
<evidence type="ECO:0000259" key="2">
    <source>
        <dbReference type="Pfam" id="PF03629"/>
    </source>
</evidence>
<keyword evidence="1" id="KW-0378">Hydrolase</keyword>
<reference evidence="4 5" key="1">
    <citation type="submission" date="2018-07" db="EMBL/GenBank/DDBJ databases">
        <title>Parabacteroides acidifaciens nov. sp., isolated from human feces.</title>
        <authorList>
            <person name="Wang Y.J."/>
        </authorList>
    </citation>
    <scope>NUCLEOTIDE SEQUENCE [LARGE SCALE GENOMIC DNA]</scope>
    <source>
        <strain evidence="4 5">426-9</strain>
    </source>
</reference>
<dbReference type="Gene3D" id="2.120.10.80">
    <property type="entry name" value="Kelch-type beta propeller"/>
    <property type="match status" value="1"/>
</dbReference>
<evidence type="ECO:0000313" key="3">
    <source>
        <dbReference type="EMBL" id="MBC8600919.1"/>
    </source>
</evidence>
<dbReference type="PANTHER" id="PTHR22901:SF0">
    <property type="entry name" value="SIALATE O-ACETYLESTERASE"/>
    <property type="match status" value="1"/>
</dbReference>
<evidence type="ECO:0000313" key="4">
    <source>
        <dbReference type="EMBL" id="RDU50451.1"/>
    </source>
</evidence>
<keyword evidence="6" id="KW-1185">Reference proteome</keyword>
<dbReference type="InterPro" id="IPR015915">
    <property type="entry name" value="Kelch-typ_b-propeller"/>
</dbReference>
<dbReference type="Gene3D" id="3.40.50.1110">
    <property type="entry name" value="SGNH hydrolase"/>
    <property type="match status" value="1"/>
</dbReference>
<dbReference type="Pfam" id="PF03629">
    <property type="entry name" value="SASA"/>
    <property type="match status" value="1"/>
</dbReference>
<evidence type="ECO:0000256" key="1">
    <source>
        <dbReference type="ARBA" id="ARBA00022801"/>
    </source>
</evidence>
<dbReference type="AlphaFoldDB" id="A0A3D8HHP4"/>
<sequence length="895" mass="99241">MFTFVFVTPDGEKAVDGLVYSPDKKLPAVHAQKAKVACTGNSVTHGYGGLQMPVTYSDNMVLQREKPLVIAGIANAGEEVTVRIAGQQGQAVTGANGKWSVTLPPMKAGGPYTLSISTGSERLDYTNVLIGEVWLCSGQSNMAFQVNSAIDNQRKAFLEFAAGKPQIRLFDMKPRWATNAVEWGVSVLDSLNRLQYYQDTEWKECNEETANRFSAVAFAFGQMLSDSLQVPVGLILNAIGGSPTEAWVDRQTLEAEFPDILYDWRQNDLIQEWARERASLNIKKSTNKQQRHPYEPCYLYESGIQPLEKFPIRGIIWYQGESNAHNIEAHEKLFRLLTTSWRENWREELPFYYVQLSSIDRPSWPRFRDSQRKLMQSIPNNGMAVSSDKGDSLDVHPRHKREIGERLAHWALNKTYGHDCLPSGPLYRSVSFKADTAYITFDYGEGMHSSDGGELRTFEIAEHDGLFVPAEALITDGKMIKAWSSQIKHPKFVRYGWQPFTRANLVNREGLPASTFCSEASKVDWSGLPDLSDDGKSALGVSAPFAGISNGQLLVAGGCNFPGKPAAEGGTKQYYSEIYALDITGQTQAEWRVAGQLSKPLAYGASIATPQGIVWIGGNNDKGASKEVFQVNWQTTEGKPSISKLPELPVTMDNFAAAYADGQIFVTGGNQQQRPSNALYSLRLTESGNGEWTRLPDFPGPARIQPVLAAQQSQDGTRLYLTGGFQPVSGRQRAIVSTDMLSYHPEKKEWRQESILPFSAEGSPNTLTGGCAVSSGNSSILLMGGVNYTRFRDALNRPLEIEQATAAGNTLLQDSLQNEARNYLLHPVEWYKFNTTLLQYNTFTRQWNVLEENEKLARAGAGIAINGDEIILINGELKPGIRTPEINMFIYDPDK</sequence>
<dbReference type="GO" id="GO:0005975">
    <property type="term" value="P:carbohydrate metabolic process"/>
    <property type="evidence" value="ECO:0007669"/>
    <property type="project" value="TreeGrafter"/>
</dbReference>
<proteinExistence type="predicted"/>
<dbReference type="InterPro" id="IPR019937">
    <property type="entry name" value="Cycl-permuted_mutarotase"/>
</dbReference>
<dbReference type="GO" id="GO:0001681">
    <property type="term" value="F:sialate O-acetylesterase activity"/>
    <property type="evidence" value="ECO:0007669"/>
    <property type="project" value="InterPro"/>
</dbReference>
<dbReference type="Gene3D" id="2.60.40.10">
    <property type="entry name" value="Immunoglobulins"/>
    <property type="match status" value="1"/>
</dbReference>
<evidence type="ECO:0000313" key="5">
    <source>
        <dbReference type="Proteomes" id="UP000256321"/>
    </source>
</evidence>
<name>A0A3D8HHP4_9BACT</name>
<dbReference type="NCBIfam" id="TIGR03548">
    <property type="entry name" value="mutarot_permut"/>
    <property type="match status" value="1"/>
</dbReference>
<dbReference type="Proteomes" id="UP000629596">
    <property type="component" value="Unassembled WGS sequence"/>
</dbReference>
<dbReference type="SUPFAM" id="SSF52266">
    <property type="entry name" value="SGNH hydrolase"/>
    <property type="match status" value="1"/>
</dbReference>
<dbReference type="InterPro" id="IPR013783">
    <property type="entry name" value="Ig-like_fold"/>
</dbReference>
<protein>
    <submittedName>
        <fullName evidence="4">Cyclically-permuted mutarotase family protein</fullName>
    </submittedName>
</protein>
<gene>
    <name evidence="4" type="ORF">DWU89_04260</name>
    <name evidence="3" type="ORF">H8784_04195</name>
</gene>